<proteinExistence type="predicted"/>
<accession>G8GJL9</accession>
<organism evidence="1">
    <name type="scientific">Escherichia coli</name>
    <dbReference type="NCBI Taxonomy" id="562"/>
    <lineage>
        <taxon>Bacteria</taxon>
        <taxon>Pseudomonadati</taxon>
        <taxon>Pseudomonadota</taxon>
        <taxon>Gammaproteobacteria</taxon>
        <taxon>Enterobacterales</taxon>
        <taxon>Enterobacteriaceae</taxon>
        <taxon>Escherichia</taxon>
    </lineage>
</organism>
<reference evidence="1" key="1">
    <citation type="journal article" date="2011" name="Appl. Environ. Microbiol.">
        <title>Genetic Background and Mobility of Variants of the Gene nleA in Attaching and Effacing Escherichia coli.</title>
        <authorList>
            <person name="Creuzburg K."/>
            <person name="Heeren S."/>
            <person name="Lis C.M."/>
            <person name="Kranz M."/>
            <person name="Hensel M."/>
            <person name="Schmidt H."/>
        </authorList>
    </citation>
    <scope>NUCLEOTIDE SEQUENCE</scope>
    <source>
        <strain evidence="1">CB7690</strain>
    </source>
</reference>
<dbReference type="EMBL" id="JN159732">
    <property type="protein sequence ID" value="AET12001.1"/>
    <property type="molecule type" value="Genomic_DNA"/>
</dbReference>
<protein>
    <submittedName>
        <fullName evidence="1">Uncharacterized protein</fullName>
    </submittedName>
</protein>
<sequence length="50" mass="5657">MVQFCIGFPVPSFSTPEIFTAIFTPQKSPPEPAGCHNTVLLIRIYNRHPR</sequence>
<dbReference type="AlphaFoldDB" id="G8GJL9"/>
<evidence type="ECO:0000313" key="1">
    <source>
        <dbReference type="EMBL" id="AET12001.1"/>
    </source>
</evidence>
<name>G8GJL9_ECOLX</name>